<feature type="domain" description="DEAD-box RNA helicase Q" evidence="11">
    <location>
        <begin position="181"/>
        <end position="209"/>
    </location>
</feature>
<evidence type="ECO:0000256" key="4">
    <source>
        <dbReference type="ARBA" id="ARBA00022806"/>
    </source>
</evidence>
<dbReference type="GO" id="GO:0016787">
    <property type="term" value="F:hydrolase activity"/>
    <property type="evidence" value="ECO:0007669"/>
    <property type="project" value="UniProtKB-KW"/>
</dbReference>
<evidence type="ECO:0000256" key="5">
    <source>
        <dbReference type="ARBA" id="ARBA00022840"/>
    </source>
</evidence>
<accession>A0A813PTP7</accession>
<dbReference type="AlphaFoldDB" id="A0A813PTP7"/>
<dbReference type="SUPFAM" id="SSF81321">
    <property type="entry name" value="Family A G protein-coupled receptor-like"/>
    <property type="match status" value="1"/>
</dbReference>
<dbReference type="PANTHER" id="PTHR47959">
    <property type="entry name" value="ATP-DEPENDENT RNA HELICASE RHLE-RELATED"/>
    <property type="match status" value="1"/>
</dbReference>
<feature type="transmembrane region" description="Helical" evidence="8">
    <location>
        <begin position="12"/>
        <end position="35"/>
    </location>
</feature>
<gene>
    <name evidence="13" type="ORF">BJG266_LOCUS4766</name>
    <name evidence="12" type="ORF">QVE165_LOCUS1860</name>
</gene>
<evidence type="ECO:0000256" key="7">
    <source>
        <dbReference type="RuleBase" id="RU000492"/>
    </source>
</evidence>
<dbReference type="OrthoDB" id="10265785at2759"/>
<dbReference type="InterPro" id="IPR014001">
    <property type="entry name" value="Helicase_ATP-bd"/>
</dbReference>
<name>A0A813PTP7_9BILA</name>
<keyword evidence="5 7" id="KW-0067">ATP-binding</keyword>
<dbReference type="InterPro" id="IPR014014">
    <property type="entry name" value="RNA_helicase_DEAD_Q_motif"/>
</dbReference>
<dbReference type="PROSITE" id="PS51192">
    <property type="entry name" value="HELICASE_ATP_BIND_1"/>
    <property type="match status" value="1"/>
</dbReference>
<dbReference type="InterPro" id="IPR001650">
    <property type="entry name" value="Helicase_C-like"/>
</dbReference>
<evidence type="ECO:0000313" key="13">
    <source>
        <dbReference type="EMBL" id="CAF0792831.1"/>
    </source>
</evidence>
<dbReference type="Proteomes" id="UP000663877">
    <property type="component" value="Unassembled WGS sequence"/>
</dbReference>
<evidence type="ECO:0000256" key="8">
    <source>
        <dbReference type="SAM" id="Phobius"/>
    </source>
</evidence>
<dbReference type="Pfam" id="PF00271">
    <property type="entry name" value="Helicase_C"/>
    <property type="match status" value="1"/>
</dbReference>
<evidence type="ECO:0000256" key="3">
    <source>
        <dbReference type="ARBA" id="ARBA00022801"/>
    </source>
</evidence>
<feature type="transmembrane region" description="Helical" evidence="8">
    <location>
        <begin position="128"/>
        <end position="153"/>
    </location>
</feature>
<dbReference type="Gene3D" id="1.20.1070.10">
    <property type="entry name" value="Rhodopsin 7-helix transmembrane proteins"/>
    <property type="match status" value="1"/>
</dbReference>
<dbReference type="SMART" id="SM00487">
    <property type="entry name" value="DEXDc"/>
    <property type="match status" value="1"/>
</dbReference>
<dbReference type="EC" id="3.6.4.13" evidence="1"/>
<keyword evidence="8" id="KW-0812">Transmembrane</keyword>
<feature type="domain" description="Helicase C-terminal" evidence="10">
    <location>
        <begin position="393"/>
        <end position="554"/>
    </location>
</feature>
<dbReference type="Gene3D" id="3.40.50.300">
    <property type="entry name" value="P-loop containing nucleotide triphosphate hydrolases"/>
    <property type="match status" value="2"/>
</dbReference>
<comment type="similarity">
    <text evidence="7">Belongs to the DEAD box helicase family.</text>
</comment>
<dbReference type="EMBL" id="CAJNOM010000006">
    <property type="protein sequence ID" value="CAF0757555.1"/>
    <property type="molecule type" value="Genomic_DNA"/>
</dbReference>
<dbReference type="InterPro" id="IPR050079">
    <property type="entry name" value="DEAD_box_RNA_helicase"/>
</dbReference>
<dbReference type="GO" id="GO:0005524">
    <property type="term" value="F:ATP binding"/>
    <property type="evidence" value="ECO:0007669"/>
    <property type="project" value="UniProtKB-KW"/>
</dbReference>
<dbReference type="PROSITE" id="PS51194">
    <property type="entry name" value="HELICASE_CTER"/>
    <property type="match status" value="1"/>
</dbReference>
<dbReference type="EMBL" id="CAJNOI010000012">
    <property type="protein sequence ID" value="CAF0792831.1"/>
    <property type="molecule type" value="Genomic_DNA"/>
</dbReference>
<dbReference type="GO" id="GO:0005829">
    <property type="term" value="C:cytosol"/>
    <property type="evidence" value="ECO:0007669"/>
    <property type="project" value="TreeGrafter"/>
</dbReference>
<protein>
    <recommendedName>
        <fullName evidence="1">RNA helicase</fullName>
        <ecNumber evidence="1">3.6.4.13</ecNumber>
    </recommendedName>
</protein>
<dbReference type="GO" id="GO:0003724">
    <property type="term" value="F:RNA helicase activity"/>
    <property type="evidence" value="ECO:0007669"/>
    <property type="project" value="UniProtKB-EC"/>
</dbReference>
<evidence type="ECO:0000256" key="1">
    <source>
        <dbReference type="ARBA" id="ARBA00012552"/>
    </source>
</evidence>
<evidence type="ECO:0000259" key="9">
    <source>
        <dbReference type="PROSITE" id="PS51192"/>
    </source>
</evidence>
<evidence type="ECO:0000256" key="6">
    <source>
        <dbReference type="PROSITE-ProRule" id="PRU00552"/>
    </source>
</evidence>
<feature type="transmembrane region" description="Helical" evidence="8">
    <location>
        <begin position="47"/>
        <end position="69"/>
    </location>
</feature>
<dbReference type="Proteomes" id="UP000663832">
    <property type="component" value="Unassembled WGS sequence"/>
</dbReference>
<comment type="caution">
    <text evidence="12">The sequence shown here is derived from an EMBL/GenBank/DDBJ whole genome shotgun (WGS) entry which is preliminary data.</text>
</comment>
<keyword evidence="2 7" id="KW-0547">Nucleotide-binding</keyword>
<evidence type="ECO:0000313" key="14">
    <source>
        <dbReference type="Proteomes" id="UP000663832"/>
    </source>
</evidence>
<evidence type="ECO:0000256" key="2">
    <source>
        <dbReference type="ARBA" id="ARBA00022741"/>
    </source>
</evidence>
<keyword evidence="4 7" id="KW-0347">Helicase</keyword>
<dbReference type="PROSITE" id="PS51195">
    <property type="entry name" value="Q_MOTIF"/>
    <property type="match status" value="1"/>
</dbReference>
<dbReference type="SUPFAM" id="SSF52540">
    <property type="entry name" value="P-loop containing nucleoside triphosphate hydrolases"/>
    <property type="match status" value="2"/>
</dbReference>
<dbReference type="InterPro" id="IPR027417">
    <property type="entry name" value="P-loop_NTPase"/>
</dbReference>
<feature type="transmembrane region" description="Helical" evidence="8">
    <location>
        <begin position="89"/>
        <end position="107"/>
    </location>
</feature>
<dbReference type="PANTHER" id="PTHR47959:SF1">
    <property type="entry name" value="ATP-DEPENDENT RNA HELICASE DBPA"/>
    <property type="match status" value="1"/>
</dbReference>
<keyword evidence="8" id="KW-1133">Transmembrane helix</keyword>
<feature type="short sequence motif" description="Q motif" evidence="6">
    <location>
        <begin position="181"/>
        <end position="209"/>
    </location>
</feature>
<sequence length="554" mass="63058">MASWLYITQIYTLYAFFPFCCIGLFGSLMNTIILSTSRMYRTQPCTFFLLIAAIAQSVQYLAVGISRISSIGFNIDLTLLSPGWCKIRAYLVDTCYGVAMTCEWLATIDRFLMTSRSANLRQLSKIKWAYCIGAGVVVFWTFTSVPDLIFTYIRDDTELNAHPYILAQDETTLNDSIKQFEHFDELNLRESLLRGIYSYGFERPAELQQRTLKPCISGRDIIVQAQSGTGKSAACIIAILQQIDMDCNDCQALILAPTRELSQGLHRLVLALGEHMNVTCHPCVGGTKIRDDMKRLEAGAQVVVGTPGRICDMLKKSVLCSEKMEILILDEADEILYRGFHEQINEIRTILPAHIQIIVLSTTMPQDLCEMTQKVMNNPVKILLESDNRTLEGIRQFYINIEREEWKIDTLYDLLDTLTTAPAVICCNTYRKVDWLTEKLRERGFTASALHGNMDAKQYNNAMNEFRTGSSRILTRTDALLNNTDVPQVALVINYELPIHREQYIRRNGRYGAFGRKGTAITFITQNEQQTLRDIEKFYNTSIQEMPMDIADLI</sequence>
<reference evidence="12" key="1">
    <citation type="submission" date="2021-02" db="EMBL/GenBank/DDBJ databases">
        <authorList>
            <person name="Nowell W R."/>
        </authorList>
    </citation>
    <scope>NUCLEOTIDE SEQUENCE</scope>
</reference>
<evidence type="ECO:0000313" key="12">
    <source>
        <dbReference type="EMBL" id="CAF0757555.1"/>
    </source>
</evidence>
<dbReference type="SMART" id="SM00490">
    <property type="entry name" value="HELICc"/>
    <property type="match status" value="1"/>
</dbReference>
<keyword evidence="3 7" id="KW-0378">Hydrolase</keyword>
<evidence type="ECO:0000259" key="10">
    <source>
        <dbReference type="PROSITE" id="PS51194"/>
    </source>
</evidence>
<feature type="domain" description="Helicase ATP-binding" evidence="9">
    <location>
        <begin position="212"/>
        <end position="382"/>
    </location>
</feature>
<keyword evidence="8" id="KW-0472">Membrane</keyword>
<evidence type="ECO:0000259" key="11">
    <source>
        <dbReference type="PROSITE" id="PS51195"/>
    </source>
</evidence>
<dbReference type="InterPro" id="IPR011545">
    <property type="entry name" value="DEAD/DEAH_box_helicase_dom"/>
</dbReference>
<dbReference type="InterPro" id="IPR000629">
    <property type="entry name" value="RNA-helicase_DEAD-box_CS"/>
</dbReference>
<dbReference type="GO" id="GO:0003676">
    <property type="term" value="F:nucleic acid binding"/>
    <property type="evidence" value="ECO:0007669"/>
    <property type="project" value="InterPro"/>
</dbReference>
<dbReference type="PROSITE" id="PS00039">
    <property type="entry name" value="DEAD_ATP_HELICASE"/>
    <property type="match status" value="1"/>
</dbReference>
<proteinExistence type="inferred from homology"/>
<dbReference type="CDD" id="cd18787">
    <property type="entry name" value="SF2_C_DEAD"/>
    <property type="match status" value="1"/>
</dbReference>
<dbReference type="Pfam" id="PF00270">
    <property type="entry name" value="DEAD"/>
    <property type="match status" value="1"/>
</dbReference>
<keyword evidence="14" id="KW-1185">Reference proteome</keyword>
<organism evidence="12 14">
    <name type="scientific">Adineta steineri</name>
    <dbReference type="NCBI Taxonomy" id="433720"/>
    <lineage>
        <taxon>Eukaryota</taxon>
        <taxon>Metazoa</taxon>
        <taxon>Spiralia</taxon>
        <taxon>Gnathifera</taxon>
        <taxon>Rotifera</taxon>
        <taxon>Eurotatoria</taxon>
        <taxon>Bdelloidea</taxon>
        <taxon>Adinetida</taxon>
        <taxon>Adinetidae</taxon>
        <taxon>Adineta</taxon>
    </lineage>
</organism>